<feature type="transmembrane region" description="Helical" evidence="12">
    <location>
        <begin position="713"/>
        <end position="742"/>
    </location>
</feature>
<feature type="transmembrane region" description="Helical" evidence="12">
    <location>
        <begin position="763"/>
        <end position="785"/>
    </location>
</feature>
<dbReference type="RefSeq" id="XP_003954746.1">
    <property type="nucleotide sequence ID" value="XM_003954697.1"/>
</dbReference>
<dbReference type="InParanoid" id="H2AML1"/>
<dbReference type="Pfam" id="PF19316">
    <property type="entry name" value="PIGO_PIGG"/>
    <property type="match status" value="1"/>
</dbReference>
<comment type="subcellular location">
    <subcellularLocation>
        <location evidence="1 12">Endoplasmic reticulum membrane</location>
        <topology evidence="1 12">Multi-pass membrane protein</topology>
    </subcellularLocation>
</comment>
<evidence type="ECO:0000256" key="11">
    <source>
        <dbReference type="ARBA" id="ARBA00023180"/>
    </source>
</evidence>
<dbReference type="UniPathway" id="UPA00196"/>
<evidence type="ECO:0000256" key="2">
    <source>
        <dbReference type="ARBA" id="ARBA00004687"/>
    </source>
</evidence>
<keyword evidence="7 12" id="KW-0812">Transmembrane</keyword>
<keyword evidence="9 12" id="KW-1133">Transmembrane helix</keyword>
<feature type="chain" id="PRO_5003559758" description="GPI ethanolamine phosphate transferase 2" evidence="13">
    <location>
        <begin position="23"/>
        <end position="821"/>
    </location>
</feature>
<evidence type="ECO:0000256" key="10">
    <source>
        <dbReference type="ARBA" id="ARBA00023136"/>
    </source>
</evidence>
<sequence length="821" mass="93783">MRGILGFVLVAQLLSVLLFAIGFFPQKNVMNGNATFSINKKLQEETKQPFKKLVLIVIDALRSDFLFDESSSNFHFVHSKLNSGEAWGYTAYSNPPTVTLPRLKGITTGSTPNFLDALLNVAEDDSSSNVKDQDSWLKQFHSKGYRMRFFGDDTWLKLFPLEFFNDYEGTNSFFVSDFEQVDLNVTRHIPRQLEKTEDWDVLILHYLGLDHIGHKGGANSKFMPAKHREMDQIVGKLYDNLDEDTLLIVMGDHGMNDAGNHGGSSAGETSAGLVFFSKKLSKFKIPIRQLNARLPITSNSSDYQYLTQVQQMDLVPTLAALYNVPIPKNSVGVIIPDFLQLLDPNIIDTKLLENYKQLLELSKVEYDDELFNLNVFDLEKRSECQRIMKTLQEKLIAATTEYDYTMLAIGCFMSLVLTLVMAIFSFFQMASNKYFFASVLLASILGFSCFGSSFVEEEHQIWWWVITGCLFISAAKTMHYFEHSVILLCLRLIRGWNNTGQKTVYPYVISKILEENSTLQWNLNALTFFVISLNGNQNSMWGFISSSTLGILCLAYKATWAVVNKEIVPWYIQNIMDNCASFFQDGNKKDYSSTLIPMASFFLHSVAAIIFFTLLWGKFNKHHPSFSLKCISKYVTILMMFLSSSVNIPQFLIFEIMRSFISKILKKHYNSNIYLTSLISLCLQNFAFFQFGGTNSIATIDISNAYHGISENYNIYVIGVLMVLSNFAPSIYWAMFSWDIIYDIKETNFNKWASFTKSKIPTSLFNCIVGLCLMLACVMFRYHLFVWSVFSPKLCYFVGWNLFMNAIFGWVLEVLLLSITN</sequence>
<feature type="transmembrane region" description="Helical" evidence="12">
    <location>
        <begin position="595"/>
        <end position="617"/>
    </location>
</feature>
<name>H2AML1_KAZAF</name>
<dbReference type="SUPFAM" id="SSF53649">
    <property type="entry name" value="Alkaline phosphatase-like"/>
    <property type="match status" value="1"/>
</dbReference>
<dbReference type="FunFam" id="3.40.720.10:FF:000045">
    <property type="entry name" value="GPI ethanolamine phosphate transferase 2"/>
    <property type="match status" value="1"/>
</dbReference>
<evidence type="ECO:0000313" key="16">
    <source>
        <dbReference type="Proteomes" id="UP000005220"/>
    </source>
</evidence>
<dbReference type="GO" id="GO:0006506">
    <property type="term" value="P:GPI anchor biosynthetic process"/>
    <property type="evidence" value="ECO:0007669"/>
    <property type="project" value="UniProtKB-UniPathway"/>
</dbReference>
<dbReference type="eggNOG" id="KOG2125">
    <property type="taxonomic scope" value="Eukaryota"/>
</dbReference>
<dbReference type="PANTHER" id="PTHR23072:SF0">
    <property type="entry name" value="GPI ETHANOLAMINE PHOSPHATE TRANSFERASE 2"/>
    <property type="match status" value="1"/>
</dbReference>
<evidence type="ECO:0000256" key="4">
    <source>
        <dbReference type="ARBA" id="ARBA00020830"/>
    </source>
</evidence>
<evidence type="ECO:0000256" key="13">
    <source>
        <dbReference type="SAM" id="SignalP"/>
    </source>
</evidence>
<reference evidence="15 16" key="1">
    <citation type="journal article" date="2011" name="Proc. Natl. Acad. Sci. U.S.A.">
        <title>Evolutionary erosion of yeast sex chromosomes by mating-type switching accidents.</title>
        <authorList>
            <person name="Gordon J.L."/>
            <person name="Armisen D."/>
            <person name="Proux-Wera E."/>
            <person name="Oheigeartaigh S.S."/>
            <person name="Byrne K.P."/>
            <person name="Wolfe K.H."/>
        </authorList>
    </citation>
    <scope>NUCLEOTIDE SEQUENCE [LARGE SCALE GENOMIC DNA]</scope>
    <source>
        <strain evidence="16">ATCC 22294 / BCRC 22015 / CBS 2517 / CECT 1963 / NBRC 1671 / NRRL Y-8276</strain>
    </source>
</reference>
<dbReference type="OrthoDB" id="272139at2759"/>
<dbReference type="KEGG" id="kaf:KAFR_0A01730"/>
<comment type="similarity">
    <text evidence="3 12">Belongs to the PIGG/PIGN/PIGO family. PIGG subfamily.</text>
</comment>
<keyword evidence="8 12" id="KW-0256">Endoplasmic reticulum</keyword>
<feature type="domain" description="GPI ethanolamine phosphate transferase 2 C-terminal" evidence="14">
    <location>
        <begin position="401"/>
        <end position="818"/>
    </location>
</feature>
<keyword evidence="10 12" id="KW-0472">Membrane</keyword>
<dbReference type="InterPro" id="IPR037674">
    <property type="entry name" value="PIG-G_N"/>
</dbReference>
<dbReference type="InterPro" id="IPR045687">
    <property type="entry name" value="PIGG/GPI7_C"/>
</dbReference>
<keyword evidence="5 12" id="KW-0337">GPI-anchor biosynthesis</keyword>
<comment type="function">
    <text evidence="12">Ethanolamine phosphate transferase involved in glycosylphosphatidylinositol-anchor biosynthesis. Transfers ethanolamine phosphate to the GPI second mannose.</text>
</comment>
<evidence type="ECO:0000259" key="14">
    <source>
        <dbReference type="Pfam" id="PF19316"/>
    </source>
</evidence>
<feature type="transmembrane region" description="Helical" evidence="12">
    <location>
        <begin position="797"/>
        <end position="819"/>
    </location>
</feature>
<dbReference type="GO" id="GO:0051267">
    <property type="term" value="F:CP2 mannose-ethanolamine phosphotransferase activity"/>
    <property type="evidence" value="ECO:0007669"/>
    <property type="project" value="EnsemblFungi"/>
</dbReference>
<dbReference type="Pfam" id="PF01663">
    <property type="entry name" value="Phosphodiest"/>
    <property type="match status" value="1"/>
</dbReference>
<keyword evidence="11" id="KW-0325">Glycoprotein</keyword>
<dbReference type="FunCoup" id="H2AML1">
    <property type="interactions" value="505"/>
</dbReference>
<feature type="transmembrane region" description="Helical" evidence="12">
    <location>
        <begin position="673"/>
        <end position="693"/>
    </location>
</feature>
<evidence type="ECO:0000256" key="6">
    <source>
        <dbReference type="ARBA" id="ARBA00022679"/>
    </source>
</evidence>
<dbReference type="AlphaFoldDB" id="H2AML1"/>
<dbReference type="STRING" id="1071382.H2AML1"/>
<gene>
    <name evidence="15" type="primary">KAFR0A01730</name>
    <name evidence="15" type="ORF">KAFR_0A01730</name>
</gene>
<feature type="transmembrane region" description="Helical" evidence="12">
    <location>
        <begin position="461"/>
        <end position="481"/>
    </location>
</feature>
<dbReference type="PANTHER" id="PTHR23072">
    <property type="entry name" value="PHOSPHATIDYLINOSITOL GLYCAN-RELATED"/>
    <property type="match status" value="1"/>
</dbReference>
<dbReference type="HOGENOM" id="CLU_004770_0_0_1"/>
<evidence type="ECO:0000256" key="5">
    <source>
        <dbReference type="ARBA" id="ARBA00022502"/>
    </source>
</evidence>
<keyword evidence="6 12" id="KW-0808">Transferase</keyword>
<dbReference type="Gene3D" id="3.40.720.10">
    <property type="entry name" value="Alkaline Phosphatase, subunit A"/>
    <property type="match status" value="1"/>
</dbReference>
<dbReference type="EMBL" id="HE650821">
    <property type="protein sequence ID" value="CCF55611.1"/>
    <property type="molecule type" value="Genomic_DNA"/>
</dbReference>
<organism evidence="15 16">
    <name type="scientific">Kazachstania africana (strain ATCC 22294 / BCRC 22015 / CBS 2517 / CECT 1963 / NBRC 1671 / NRRL Y-8276)</name>
    <name type="common">Yeast</name>
    <name type="synonym">Kluyveromyces africanus</name>
    <dbReference type="NCBI Taxonomy" id="1071382"/>
    <lineage>
        <taxon>Eukaryota</taxon>
        <taxon>Fungi</taxon>
        <taxon>Dikarya</taxon>
        <taxon>Ascomycota</taxon>
        <taxon>Saccharomycotina</taxon>
        <taxon>Saccharomycetes</taxon>
        <taxon>Saccharomycetales</taxon>
        <taxon>Saccharomycetaceae</taxon>
        <taxon>Kazachstania</taxon>
    </lineage>
</organism>
<feature type="signal peptide" evidence="13">
    <location>
        <begin position="1"/>
        <end position="22"/>
    </location>
</feature>
<comment type="pathway">
    <text evidence="2 12">Glycolipid biosynthesis; glycosylphosphatidylinositol-anchor biosynthesis.</text>
</comment>
<accession>H2AML1</accession>
<dbReference type="GO" id="GO:0005789">
    <property type="term" value="C:endoplasmic reticulum membrane"/>
    <property type="evidence" value="ECO:0007669"/>
    <property type="project" value="UniProtKB-SubCell"/>
</dbReference>
<dbReference type="GO" id="GO:0005886">
    <property type="term" value="C:plasma membrane"/>
    <property type="evidence" value="ECO:0007669"/>
    <property type="project" value="EnsemblFungi"/>
</dbReference>
<evidence type="ECO:0000256" key="7">
    <source>
        <dbReference type="ARBA" id="ARBA00022692"/>
    </source>
</evidence>
<evidence type="ECO:0000256" key="1">
    <source>
        <dbReference type="ARBA" id="ARBA00004477"/>
    </source>
</evidence>
<evidence type="ECO:0000256" key="12">
    <source>
        <dbReference type="RuleBase" id="RU367106"/>
    </source>
</evidence>
<dbReference type="GeneID" id="13882171"/>
<evidence type="ECO:0000256" key="3">
    <source>
        <dbReference type="ARBA" id="ARBA00005315"/>
    </source>
</evidence>
<dbReference type="InterPro" id="IPR017850">
    <property type="entry name" value="Alkaline_phosphatase_core_sf"/>
</dbReference>
<feature type="transmembrane region" description="Helical" evidence="12">
    <location>
        <begin position="434"/>
        <end position="455"/>
    </location>
</feature>
<dbReference type="InterPro" id="IPR002591">
    <property type="entry name" value="Phosphodiest/P_Trfase"/>
</dbReference>
<feature type="transmembrane region" description="Helical" evidence="12">
    <location>
        <begin position="637"/>
        <end position="661"/>
    </location>
</feature>
<dbReference type="Proteomes" id="UP000005220">
    <property type="component" value="Chromosome 1"/>
</dbReference>
<dbReference type="InterPro" id="IPR039527">
    <property type="entry name" value="PIGG/GPI7"/>
</dbReference>
<evidence type="ECO:0000256" key="9">
    <source>
        <dbReference type="ARBA" id="ARBA00022989"/>
    </source>
</evidence>
<dbReference type="CDD" id="cd16024">
    <property type="entry name" value="GPI_EPT_2"/>
    <property type="match status" value="1"/>
</dbReference>
<evidence type="ECO:0000313" key="15">
    <source>
        <dbReference type="EMBL" id="CCF55611.1"/>
    </source>
</evidence>
<protein>
    <recommendedName>
        <fullName evidence="4 12">GPI ethanolamine phosphate transferase 2</fullName>
    </recommendedName>
</protein>
<feature type="transmembrane region" description="Helical" evidence="12">
    <location>
        <begin position="404"/>
        <end position="427"/>
    </location>
</feature>
<keyword evidence="16" id="KW-1185">Reference proteome</keyword>
<proteinExistence type="inferred from homology"/>
<evidence type="ECO:0000256" key="8">
    <source>
        <dbReference type="ARBA" id="ARBA00022824"/>
    </source>
</evidence>
<keyword evidence="13" id="KW-0732">Signal</keyword>